<accession>A0A919ICT8</accession>
<comment type="caution">
    <text evidence="2">The sequence shown here is derived from an EMBL/GenBank/DDBJ whole genome shotgun (WGS) entry which is preliminary data.</text>
</comment>
<gene>
    <name evidence="2" type="ORF">Acy02nite_11090</name>
</gene>
<proteinExistence type="predicted"/>
<evidence type="ECO:0000313" key="3">
    <source>
        <dbReference type="Proteomes" id="UP000619479"/>
    </source>
</evidence>
<keyword evidence="3" id="KW-1185">Reference proteome</keyword>
<feature type="compositionally biased region" description="Basic and acidic residues" evidence="1">
    <location>
        <begin position="259"/>
        <end position="286"/>
    </location>
</feature>
<dbReference type="EMBL" id="BOMH01000007">
    <property type="protein sequence ID" value="GID63228.1"/>
    <property type="molecule type" value="Genomic_DNA"/>
</dbReference>
<sequence>MVDGFFGVLNNVARGGGSGAGAGSGWATGSAECCVCPVCRAIAAARNPSPETVFKVATGAGDIATGAASMLRGFSALAGSVLNERPAPRASGGGAARHAPSADQAWSAATRTATPSPAPPAAADPEADPWAAATAESAREADAARARARAAEQAVAQAVADARRTAAGSTAATGAPGSAAAPATSGTSEGPAATGGTGSAATGAPTAVPEKGESDQKADPAPGRPAVRKAGGDRRRPRGDVWSVVTSEAAADDAAGGRSVDHERGAEAPEDRGVRPGDDARDDDAV</sequence>
<protein>
    <submittedName>
        <fullName evidence="2">Uncharacterized protein</fullName>
    </submittedName>
</protein>
<feature type="region of interest" description="Disordered" evidence="1">
    <location>
        <begin position="85"/>
        <end position="286"/>
    </location>
</feature>
<feature type="compositionally biased region" description="Low complexity" evidence="1">
    <location>
        <begin position="123"/>
        <end position="136"/>
    </location>
</feature>
<organism evidence="2 3">
    <name type="scientific">Actinoplanes cyaneus</name>
    <dbReference type="NCBI Taxonomy" id="52696"/>
    <lineage>
        <taxon>Bacteria</taxon>
        <taxon>Bacillati</taxon>
        <taxon>Actinomycetota</taxon>
        <taxon>Actinomycetes</taxon>
        <taxon>Micromonosporales</taxon>
        <taxon>Micromonosporaceae</taxon>
        <taxon>Actinoplanes</taxon>
    </lineage>
</organism>
<reference evidence="2" key="1">
    <citation type="submission" date="2021-01" db="EMBL/GenBank/DDBJ databases">
        <title>Whole genome shotgun sequence of Actinoplanes cyaneus NBRC 14990.</title>
        <authorList>
            <person name="Komaki H."/>
            <person name="Tamura T."/>
        </authorList>
    </citation>
    <scope>NUCLEOTIDE SEQUENCE</scope>
    <source>
        <strain evidence="2">NBRC 14990</strain>
    </source>
</reference>
<evidence type="ECO:0000256" key="1">
    <source>
        <dbReference type="SAM" id="MobiDB-lite"/>
    </source>
</evidence>
<dbReference type="Proteomes" id="UP000619479">
    <property type="component" value="Unassembled WGS sequence"/>
</dbReference>
<name>A0A919ICT8_9ACTN</name>
<feature type="compositionally biased region" description="Low complexity" evidence="1">
    <location>
        <begin position="96"/>
        <end position="115"/>
    </location>
</feature>
<feature type="compositionally biased region" description="Low complexity" evidence="1">
    <location>
        <begin position="151"/>
        <end position="192"/>
    </location>
</feature>
<dbReference type="AlphaFoldDB" id="A0A919ICT8"/>
<evidence type="ECO:0000313" key="2">
    <source>
        <dbReference type="EMBL" id="GID63228.1"/>
    </source>
</evidence>